<dbReference type="RefSeq" id="WP_151127510.1">
    <property type="nucleotide sequence ID" value="NZ_VZQZ01000002.1"/>
</dbReference>
<dbReference type="AlphaFoldDB" id="A0A7J4ZTU6"/>
<keyword evidence="10" id="KW-1185">Reference proteome</keyword>
<dbReference type="GO" id="GO:0098797">
    <property type="term" value="C:plasma membrane protein complex"/>
    <property type="evidence" value="ECO:0007669"/>
    <property type="project" value="TreeGrafter"/>
</dbReference>
<feature type="transmembrane region" description="Helical" evidence="7">
    <location>
        <begin position="294"/>
        <end position="324"/>
    </location>
</feature>
<feature type="transmembrane region" description="Helical" evidence="7">
    <location>
        <begin position="237"/>
        <end position="258"/>
    </location>
</feature>
<organism evidence="9 10">
    <name type="scientific">Oryzomonas japonica</name>
    <dbReference type="NCBI Taxonomy" id="2603858"/>
    <lineage>
        <taxon>Bacteria</taxon>
        <taxon>Pseudomonadati</taxon>
        <taxon>Thermodesulfobacteriota</taxon>
        <taxon>Desulfuromonadia</taxon>
        <taxon>Geobacterales</taxon>
        <taxon>Geobacteraceae</taxon>
        <taxon>Oryzomonas</taxon>
    </lineage>
</organism>
<dbReference type="InterPro" id="IPR003838">
    <property type="entry name" value="ABC3_permease_C"/>
</dbReference>
<dbReference type="InterPro" id="IPR051447">
    <property type="entry name" value="Lipoprotein-release_system"/>
</dbReference>
<evidence type="ECO:0000313" key="9">
    <source>
        <dbReference type="EMBL" id="KAB0666773.1"/>
    </source>
</evidence>
<sequence length="378" mass="41744">MKTSLNRHRNIIDFALSSLLRRKMKNFSLLAVYTLIIFVIASLLFFVNALKREAALVLADAPDMVVQRLMAGRHDLIPAAYAEKIRALPGVSTVTPRLWGYYYDPVFGANYTLTVPPRPAVEPGNILVGAEVSLNQRVRVGDMVAFRTSAHIPLLLTVKGIYPAASNLVAADLVVMSPEDFQAMFNLPADRATDLAVTVANPRELATVAAKIVEFFPDTRPILKSEMLRTYDAIFDWRGGMMVVILTAAVLSFVIFAWDKATGLSAEERREIGILKSIGWETADVLYLKFWEGIVISLSAFLLGGLLAYGHVFFFSASLFEHALKGWAVLYPKFKLVPAVDSYHLAVLFFLTVLPYTVATIVPAWLAATVDPDAAMRS</sequence>
<dbReference type="Pfam" id="PF02687">
    <property type="entry name" value="FtsX"/>
    <property type="match status" value="1"/>
</dbReference>
<gene>
    <name evidence="9" type="ORF">F6V25_04985</name>
</gene>
<evidence type="ECO:0000256" key="7">
    <source>
        <dbReference type="SAM" id="Phobius"/>
    </source>
</evidence>
<dbReference type="Proteomes" id="UP000420562">
    <property type="component" value="Unassembled WGS sequence"/>
</dbReference>
<name>A0A7J4ZTU6_9BACT</name>
<evidence type="ECO:0000256" key="4">
    <source>
        <dbReference type="ARBA" id="ARBA00022692"/>
    </source>
</evidence>
<evidence type="ECO:0000259" key="8">
    <source>
        <dbReference type="Pfam" id="PF02687"/>
    </source>
</evidence>
<comment type="caution">
    <text evidence="9">The sequence shown here is derived from an EMBL/GenBank/DDBJ whole genome shotgun (WGS) entry which is preliminary data.</text>
</comment>
<evidence type="ECO:0000256" key="3">
    <source>
        <dbReference type="ARBA" id="ARBA00022475"/>
    </source>
</evidence>
<evidence type="ECO:0000256" key="1">
    <source>
        <dbReference type="ARBA" id="ARBA00004651"/>
    </source>
</evidence>
<keyword evidence="6 7" id="KW-0472">Membrane</keyword>
<accession>A0A7J4ZTU6</accession>
<proteinExistence type="inferred from homology"/>
<dbReference type="PANTHER" id="PTHR30489:SF0">
    <property type="entry name" value="LIPOPROTEIN-RELEASING SYSTEM TRANSMEMBRANE PROTEIN LOLE"/>
    <property type="match status" value="1"/>
</dbReference>
<keyword evidence="4 7" id="KW-0812">Transmembrane</keyword>
<evidence type="ECO:0000256" key="2">
    <source>
        <dbReference type="ARBA" id="ARBA00005236"/>
    </source>
</evidence>
<dbReference type="EMBL" id="VZQZ01000002">
    <property type="protein sequence ID" value="KAB0666773.1"/>
    <property type="molecule type" value="Genomic_DNA"/>
</dbReference>
<evidence type="ECO:0000313" key="10">
    <source>
        <dbReference type="Proteomes" id="UP000420562"/>
    </source>
</evidence>
<feature type="transmembrane region" description="Helical" evidence="7">
    <location>
        <begin position="27"/>
        <end position="47"/>
    </location>
</feature>
<keyword evidence="3" id="KW-1003">Cell membrane</keyword>
<dbReference type="GO" id="GO:0044874">
    <property type="term" value="P:lipoprotein localization to outer membrane"/>
    <property type="evidence" value="ECO:0007669"/>
    <property type="project" value="TreeGrafter"/>
</dbReference>
<feature type="domain" description="ABC3 transporter permease C-terminal" evidence="8">
    <location>
        <begin position="245"/>
        <end position="370"/>
    </location>
</feature>
<comment type="similarity">
    <text evidence="2">Belongs to the ABC-4 integral membrane protein family. LolC/E subfamily.</text>
</comment>
<keyword evidence="5 7" id="KW-1133">Transmembrane helix</keyword>
<reference evidence="9 10" key="1">
    <citation type="submission" date="2019-09" db="EMBL/GenBank/DDBJ databases">
        <title>Geobacter sp. Red96, a novel strain isolated from paddy soil.</title>
        <authorList>
            <person name="Xu Z."/>
            <person name="Masuda Y."/>
            <person name="Itoh H."/>
            <person name="Senoo K."/>
        </authorList>
    </citation>
    <scope>NUCLEOTIDE SEQUENCE [LARGE SCALE GENOMIC DNA]</scope>
    <source>
        <strain evidence="9 10">Red96</strain>
    </source>
</reference>
<comment type="subcellular location">
    <subcellularLocation>
        <location evidence="1">Cell membrane</location>
        <topology evidence="1">Multi-pass membrane protein</topology>
    </subcellularLocation>
</comment>
<protein>
    <submittedName>
        <fullName evidence="9">FtsX-like permease family protein</fullName>
    </submittedName>
</protein>
<evidence type="ECO:0000256" key="6">
    <source>
        <dbReference type="ARBA" id="ARBA00023136"/>
    </source>
</evidence>
<feature type="transmembrane region" description="Helical" evidence="7">
    <location>
        <begin position="345"/>
        <end position="368"/>
    </location>
</feature>
<dbReference type="PANTHER" id="PTHR30489">
    <property type="entry name" value="LIPOPROTEIN-RELEASING SYSTEM TRANSMEMBRANE PROTEIN LOLE"/>
    <property type="match status" value="1"/>
</dbReference>
<evidence type="ECO:0000256" key="5">
    <source>
        <dbReference type="ARBA" id="ARBA00022989"/>
    </source>
</evidence>